<feature type="region of interest" description="Disordered" evidence="1">
    <location>
        <begin position="14"/>
        <end position="37"/>
    </location>
</feature>
<protein>
    <submittedName>
        <fullName evidence="2">Uncharacterized protein</fullName>
    </submittedName>
</protein>
<feature type="region of interest" description="Disordered" evidence="1">
    <location>
        <begin position="110"/>
        <end position="135"/>
    </location>
</feature>
<evidence type="ECO:0000313" key="2">
    <source>
        <dbReference type="EMBL" id="KAG1276004.1"/>
    </source>
</evidence>
<reference evidence="2" key="1">
    <citation type="journal article" date="2020" name="Microb. Genom.">
        <title>Genetic diversity of clinical and environmental Mucorales isolates obtained from an investigation of mucormycosis cases among solid organ transplant recipients.</title>
        <authorList>
            <person name="Nguyen M.H."/>
            <person name="Kaul D."/>
            <person name="Muto C."/>
            <person name="Cheng S.J."/>
            <person name="Richter R.A."/>
            <person name="Bruno V.M."/>
            <person name="Liu G."/>
            <person name="Beyhan S."/>
            <person name="Sundermann A.J."/>
            <person name="Mounaud S."/>
            <person name="Pasculle A.W."/>
            <person name="Nierman W.C."/>
            <person name="Driscoll E."/>
            <person name="Cumbie R."/>
            <person name="Clancy C.J."/>
            <person name="Dupont C.L."/>
        </authorList>
    </citation>
    <scope>NUCLEOTIDE SEQUENCE</scope>
    <source>
        <strain evidence="2">GL11</strain>
    </source>
</reference>
<feature type="compositionally biased region" description="Polar residues" evidence="1">
    <location>
        <begin position="112"/>
        <end position="135"/>
    </location>
</feature>
<evidence type="ECO:0000313" key="3">
    <source>
        <dbReference type="Proteomes" id="UP000716291"/>
    </source>
</evidence>
<dbReference type="AlphaFoldDB" id="A0A9P6WT73"/>
<sequence>MGFERSFFLQQRQLADEDNSKEPEKQSNQVNSKQLPVGSEVLRLNQLKKHKLDYNYRNQVYTVLASLKNNVYILANRHGKRLRRAINGAHLRRFVRPQPQQMLLENNGGWMKSSTQTFKTQNNSLNANDSNGSQI</sequence>
<proteinExistence type="predicted"/>
<gene>
    <name evidence="2" type="ORF">G6F64_014834</name>
</gene>
<comment type="caution">
    <text evidence="2">The sequence shown here is derived from an EMBL/GenBank/DDBJ whole genome shotgun (WGS) entry which is preliminary data.</text>
</comment>
<dbReference type="Proteomes" id="UP000716291">
    <property type="component" value="Unassembled WGS sequence"/>
</dbReference>
<organism evidence="2 3">
    <name type="scientific">Rhizopus oryzae</name>
    <name type="common">Mucormycosis agent</name>
    <name type="synonym">Rhizopus arrhizus var. delemar</name>
    <dbReference type="NCBI Taxonomy" id="64495"/>
    <lineage>
        <taxon>Eukaryota</taxon>
        <taxon>Fungi</taxon>
        <taxon>Fungi incertae sedis</taxon>
        <taxon>Mucoromycota</taxon>
        <taxon>Mucoromycotina</taxon>
        <taxon>Mucoromycetes</taxon>
        <taxon>Mucorales</taxon>
        <taxon>Mucorineae</taxon>
        <taxon>Rhizopodaceae</taxon>
        <taxon>Rhizopus</taxon>
    </lineage>
</organism>
<keyword evidence="3" id="KW-1185">Reference proteome</keyword>
<accession>A0A9P6WT73</accession>
<dbReference type="EMBL" id="JAANQT010009863">
    <property type="protein sequence ID" value="KAG1276004.1"/>
    <property type="molecule type" value="Genomic_DNA"/>
</dbReference>
<feature type="compositionally biased region" description="Basic and acidic residues" evidence="1">
    <location>
        <begin position="14"/>
        <end position="25"/>
    </location>
</feature>
<name>A0A9P6WT73_RHIOR</name>
<evidence type="ECO:0000256" key="1">
    <source>
        <dbReference type="SAM" id="MobiDB-lite"/>
    </source>
</evidence>